<keyword evidence="3" id="KW-1185">Reference proteome</keyword>
<proteinExistence type="predicted"/>
<dbReference type="Proteomes" id="UP001420932">
    <property type="component" value="Unassembled WGS sequence"/>
</dbReference>
<dbReference type="EMBL" id="JBBNAF010000012">
    <property type="protein sequence ID" value="KAK9092488.1"/>
    <property type="molecule type" value="Genomic_DNA"/>
</dbReference>
<organism evidence="2 3">
    <name type="scientific">Stephania yunnanensis</name>
    <dbReference type="NCBI Taxonomy" id="152371"/>
    <lineage>
        <taxon>Eukaryota</taxon>
        <taxon>Viridiplantae</taxon>
        <taxon>Streptophyta</taxon>
        <taxon>Embryophyta</taxon>
        <taxon>Tracheophyta</taxon>
        <taxon>Spermatophyta</taxon>
        <taxon>Magnoliopsida</taxon>
        <taxon>Ranunculales</taxon>
        <taxon>Menispermaceae</taxon>
        <taxon>Menispermoideae</taxon>
        <taxon>Cissampelideae</taxon>
        <taxon>Stephania</taxon>
    </lineage>
</organism>
<feature type="compositionally biased region" description="Low complexity" evidence="1">
    <location>
        <begin position="103"/>
        <end position="124"/>
    </location>
</feature>
<gene>
    <name evidence="2" type="ORF">Syun_027399</name>
</gene>
<comment type="caution">
    <text evidence="2">The sequence shown here is derived from an EMBL/GenBank/DDBJ whole genome shotgun (WGS) entry which is preliminary data.</text>
</comment>
<feature type="region of interest" description="Disordered" evidence="1">
    <location>
        <begin position="61"/>
        <end position="124"/>
    </location>
</feature>
<protein>
    <submittedName>
        <fullName evidence="2">Uncharacterized protein</fullName>
    </submittedName>
</protein>
<sequence>MQTTNDTRNSVKEKPKAISGCEGDGADPTCSGGEVSDEWQRCGRGVAGLLAAAAGSGRAVARSGVASRAGQGRGAQRRRWPSRAGAGCAGAELGSHRQRRGAQGRSRAGAGRAGAGRAATSLAA</sequence>
<accession>A0AAP0HL07</accession>
<evidence type="ECO:0000256" key="1">
    <source>
        <dbReference type="SAM" id="MobiDB-lite"/>
    </source>
</evidence>
<evidence type="ECO:0000313" key="3">
    <source>
        <dbReference type="Proteomes" id="UP001420932"/>
    </source>
</evidence>
<dbReference type="AlphaFoldDB" id="A0AAP0HL07"/>
<name>A0AAP0HL07_9MAGN</name>
<evidence type="ECO:0000313" key="2">
    <source>
        <dbReference type="EMBL" id="KAK9092488.1"/>
    </source>
</evidence>
<feature type="compositionally biased region" description="Low complexity" evidence="1">
    <location>
        <begin position="61"/>
        <end position="70"/>
    </location>
</feature>
<feature type="region of interest" description="Disordered" evidence="1">
    <location>
        <begin position="1"/>
        <end position="36"/>
    </location>
</feature>
<reference evidence="2 3" key="1">
    <citation type="submission" date="2024-01" db="EMBL/GenBank/DDBJ databases">
        <title>Genome assemblies of Stephania.</title>
        <authorList>
            <person name="Yang L."/>
        </authorList>
    </citation>
    <scope>NUCLEOTIDE SEQUENCE [LARGE SCALE GENOMIC DNA]</scope>
    <source>
        <strain evidence="2">YNDBR</strain>
        <tissue evidence="2">Leaf</tissue>
    </source>
</reference>